<dbReference type="PANTHER" id="PTHR24148:SF73">
    <property type="entry name" value="HET DOMAIN PROTEIN (AFU_ORTHOLOGUE AFUA_8G01020)"/>
    <property type="match status" value="1"/>
</dbReference>
<sequence>MGARKGAGWWRPAFKHKRLDASDPTSIRLLRVFPDLSVDGLIQCEIVHANTTAEYICLSYLWGDPHPQHDILIKERSGVDSVLRVRENLWSFLNIARSRFAYLSDLPYSSNSICSSDSDSGFESDAEGLVEHFIRFSLPRDLYIWGDHALWIDAACIDQTAPKISKRKRKRRKKRTNKARNEMRTRRKWGRRARKTRTTYIQKRATEAVKERNQQVQMMGKIYSGRNVVAWLGNDREIGDYMETFKYHKADIFSLDSPIGKTFMHNKYSTRAWITQEIELAESVHLLSERHELNFKALRVAQWNARENGFQGTCAWETPNNYFWKHLFPSDRNQSLMQALYTYRNKQCSTMDDRIYSLLALCNDGEGIQVSYGKSRAHLLVDTMRACPSSLCLCSVATLATALDLSQPLKQKDDKWLRGYGIQIQIFSIRPGNRGPRWQKDDSYSQRLGLRPDPVHPRECSTCGYQIPERFCEAKGRIFCFSKVCSNLSHFLWENTESVHEGPGEYLTGTFHLQPYLFSDYTFQCDKAFSMSRTNDQRGNQFILRSTFASLIRLSENKTLAARHKPCIRGSGPLDEGSLKSEEALPEEYRLAQLDFVKIVQN</sequence>
<dbReference type="OrthoDB" id="3801331at2759"/>
<feature type="region of interest" description="Disordered" evidence="1">
    <location>
        <begin position="163"/>
        <end position="189"/>
    </location>
</feature>
<evidence type="ECO:0000256" key="1">
    <source>
        <dbReference type="SAM" id="MobiDB-lite"/>
    </source>
</evidence>
<evidence type="ECO:0000313" key="3">
    <source>
        <dbReference type="Proteomes" id="UP000799444"/>
    </source>
</evidence>
<dbReference type="AlphaFoldDB" id="A0A9P4V460"/>
<proteinExistence type="predicted"/>
<accession>A0A9P4V460</accession>
<gene>
    <name evidence="2" type="ORF">EJ04DRAFT_560019</name>
</gene>
<evidence type="ECO:0008006" key="4">
    <source>
        <dbReference type="Google" id="ProtNLM"/>
    </source>
</evidence>
<name>A0A9P4V460_9PLEO</name>
<dbReference type="Proteomes" id="UP000799444">
    <property type="component" value="Unassembled WGS sequence"/>
</dbReference>
<dbReference type="InterPro" id="IPR052895">
    <property type="entry name" value="HetReg/Transcr_Mod"/>
</dbReference>
<feature type="compositionally biased region" description="Basic residues" evidence="1">
    <location>
        <begin position="164"/>
        <end position="178"/>
    </location>
</feature>
<dbReference type="EMBL" id="ML996105">
    <property type="protein sequence ID" value="KAF2739227.1"/>
    <property type="molecule type" value="Genomic_DNA"/>
</dbReference>
<organism evidence="2 3">
    <name type="scientific">Polyplosphaeria fusca</name>
    <dbReference type="NCBI Taxonomy" id="682080"/>
    <lineage>
        <taxon>Eukaryota</taxon>
        <taxon>Fungi</taxon>
        <taxon>Dikarya</taxon>
        <taxon>Ascomycota</taxon>
        <taxon>Pezizomycotina</taxon>
        <taxon>Dothideomycetes</taxon>
        <taxon>Pleosporomycetidae</taxon>
        <taxon>Pleosporales</taxon>
        <taxon>Tetraplosphaeriaceae</taxon>
        <taxon>Polyplosphaeria</taxon>
    </lineage>
</organism>
<evidence type="ECO:0000313" key="2">
    <source>
        <dbReference type="EMBL" id="KAF2739227.1"/>
    </source>
</evidence>
<keyword evidence="3" id="KW-1185">Reference proteome</keyword>
<dbReference type="PANTHER" id="PTHR24148">
    <property type="entry name" value="ANKYRIN REPEAT DOMAIN-CONTAINING PROTEIN 39 HOMOLOG-RELATED"/>
    <property type="match status" value="1"/>
</dbReference>
<reference evidence="2" key="1">
    <citation type="journal article" date="2020" name="Stud. Mycol.">
        <title>101 Dothideomycetes genomes: a test case for predicting lifestyles and emergence of pathogens.</title>
        <authorList>
            <person name="Haridas S."/>
            <person name="Albert R."/>
            <person name="Binder M."/>
            <person name="Bloem J."/>
            <person name="Labutti K."/>
            <person name="Salamov A."/>
            <person name="Andreopoulos B."/>
            <person name="Baker S."/>
            <person name="Barry K."/>
            <person name="Bills G."/>
            <person name="Bluhm B."/>
            <person name="Cannon C."/>
            <person name="Castanera R."/>
            <person name="Culley D."/>
            <person name="Daum C."/>
            <person name="Ezra D."/>
            <person name="Gonzalez J."/>
            <person name="Henrissat B."/>
            <person name="Kuo A."/>
            <person name="Liang C."/>
            <person name="Lipzen A."/>
            <person name="Lutzoni F."/>
            <person name="Magnuson J."/>
            <person name="Mondo S."/>
            <person name="Nolan M."/>
            <person name="Ohm R."/>
            <person name="Pangilinan J."/>
            <person name="Park H.-J."/>
            <person name="Ramirez L."/>
            <person name="Alfaro M."/>
            <person name="Sun H."/>
            <person name="Tritt A."/>
            <person name="Yoshinaga Y."/>
            <person name="Zwiers L.-H."/>
            <person name="Turgeon B."/>
            <person name="Goodwin S."/>
            <person name="Spatafora J."/>
            <person name="Crous P."/>
            <person name="Grigoriev I."/>
        </authorList>
    </citation>
    <scope>NUCLEOTIDE SEQUENCE</scope>
    <source>
        <strain evidence="2">CBS 125425</strain>
    </source>
</reference>
<protein>
    <recommendedName>
        <fullName evidence="4">Heterokaryon incompatibility domain-containing protein</fullName>
    </recommendedName>
</protein>
<comment type="caution">
    <text evidence="2">The sequence shown here is derived from an EMBL/GenBank/DDBJ whole genome shotgun (WGS) entry which is preliminary data.</text>
</comment>